<comment type="caution">
    <text evidence="3">The sequence shown here is derived from an EMBL/GenBank/DDBJ whole genome shotgun (WGS) entry which is preliminary data.</text>
</comment>
<reference evidence="4 5" key="1">
    <citation type="submission" date="2020-08" db="EMBL/GenBank/DDBJ databases">
        <title>Genomic Encyclopedia of Type Strains, Phase IV (KMG-V): Genome sequencing to study the core and pangenomes of soil and plant-associated prokaryotes.</title>
        <authorList>
            <person name="Whitman W."/>
        </authorList>
    </citation>
    <scope>NUCLEOTIDE SEQUENCE [LARGE SCALE GENOMIC DNA]</scope>
    <source>
        <strain evidence="2 5">SEMIA 444</strain>
        <strain evidence="1 4">SEMIA 448</strain>
        <strain evidence="3 6">SEMIA 452</strain>
    </source>
</reference>
<sequence>MPNTTVPAAAEGLPTDTIVSNRIRELMREISELLDRAGSGRTSFVTIHAAGSGRANHIDLDLIEPTVSSLLLQGVDTQGEAKGYIDLVGHAVEGIEPNQEANALQYVLSAIRKSVDRAQEAVERARMQI</sequence>
<dbReference type="Proteomes" id="UP000576087">
    <property type="component" value="Unassembled WGS sequence"/>
</dbReference>
<keyword evidence="5" id="KW-1185">Reference proteome</keyword>
<dbReference type="EMBL" id="JACIHM010000001">
    <property type="protein sequence ID" value="MBB4445024.1"/>
    <property type="molecule type" value="Genomic_DNA"/>
</dbReference>
<dbReference type="EMBL" id="JACIGY010000001">
    <property type="protein sequence ID" value="MBB4410337.1"/>
    <property type="molecule type" value="Genomic_DNA"/>
</dbReference>
<dbReference type="Proteomes" id="UP000524535">
    <property type="component" value="Unassembled WGS sequence"/>
</dbReference>
<protein>
    <submittedName>
        <fullName evidence="3">Uncharacterized protein</fullName>
    </submittedName>
</protein>
<evidence type="ECO:0000313" key="3">
    <source>
        <dbReference type="EMBL" id="MBB4445024.1"/>
    </source>
</evidence>
<evidence type="ECO:0000313" key="2">
    <source>
        <dbReference type="EMBL" id="MBB4410337.1"/>
    </source>
</evidence>
<dbReference type="EMBL" id="JACIGW010000001">
    <property type="protein sequence ID" value="MBB4347269.1"/>
    <property type="molecule type" value="Genomic_DNA"/>
</dbReference>
<accession>A0A7W6UWW6</accession>
<dbReference type="Proteomes" id="UP000520770">
    <property type="component" value="Unassembled WGS sequence"/>
</dbReference>
<evidence type="ECO:0000313" key="6">
    <source>
        <dbReference type="Proteomes" id="UP000576087"/>
    </source>
</evidence>
<dbReference type="AlphaFoldDB" id="A0A7W6UWW6"/>
<evidence type="ECO:0000313" key="1">
    <source>
        <dbReference type="EMBL" id="MBB4347269.1"/>
    </source>
</evidence>
<proteinExistence type="predicted"/>
<evidence type="ECO:0000313" key="4">
    <source>
        <dbReference type="Proteomes" id="UP000520770"/>
    </source>
</evidence>
<gene>
    <name evidence="2" type="ORF">GGE31_000808</name>
    <name evidence="1" type="ORF">GGE33_000977</name>
    <name evidence="3" type="ORF">GGE35_000806</name>
</gene>
<dbReference type="RefSeq" id="WP_183821429.1">
    <property type="nucleotide sequence ID" value="NZ_JACIGW010000001.1"/>
</dbReference>
<name>A0A7W6UWW6_9HYPH</name>
<organism evidence="3 6">
    <name type="scientific">Aliirhizobium cellulosilyticum</name>
    <dbReference type="NCBI Taxonomy" id="393664"/>
    <lineage>
        <taxon>Bacteria</taxon>
        <taxon>Pseudomonadati</taxon>
        <taxon>Pseudomonadota</taxon>
        <taxon>Alphaproteobacteria</taxon>
        <taxon>Hyphomicrobiales</taxon>
        <taxon>Rhizobiaceae</taxon>
        <taxon>Aliirhizobium</taxon>
    </lineage>
</organism>
<evidence type="ECO:0000313" key="5">
    <source>
        <dbReference type="Proteomes" id="UP000524535"/>
    </source>
</evidence>